<dbReference type="SUPFAM" id="SSF47384">
    <property type="entry name" value="Homodimeric domain of signal transducing histidine kinase"/>
    <property type="match status" value="1"/>
</dbReference>
<dbReference type="Gene3D" id="6.10.340.10">
    <property type="match status" value="1"/>
</dbReference>
<dbReference type="GO" id="GO:0005886">
    <property type="term" value="C:plasma membrane"/>
    <property type="evidence" value="ECO:0007669"/>
    <property type="project" value="UniProtKB-SubCell"/>
</dbReference>
<evidence type="ECO:0000256" key="11">
    <source>
        <dbReference type="SAM" id="Phobius"/>
    </source>
</evidence>
<dbReference type="Proteomes" id="UP000270678">
    <property type="component" value="Chromosome"/>
</dbReference>
<accession>A0A3Q9IBT0</accession>
<organism evidence="13 14">
    <name type="scientific">Paenibacillus lutimineralis</name>
    <dbReference type="NCBI Taxonomy" id="2707005"/>
    <lineage>
        <taxon>Bacteria</taxon>
        <taxon>Bacillati</taxon>
        <taxon>Bacillota</taxon>
        <taxon>Bacilli</taxon>
        <taxon>Bacillales</taxon>
        <taxon>Paenibacillaceae</taxon>
        <taxon>Paenibacillus</taxon>
    </lineage>
</organism>
<feature type="transmembrane region" description="Helical" evidence="11">
    <location>
        <begin position="164"/>
        <end position="186"/>
    </location>
</feature>
<evidence type="ECO:0000313" key="13">
    <source>
        <dbReference type="EMBL" id="AZS17315.1"/>
    </source>
</evidence>
<evidence type="ECO:0000256" key="1">
    <source>
        <dbReference type="ARBA" id="ARBA00000085"/>
    </source>
</evidence>
<dbReference type="PANTHER" id="PTHR45453">
    <property type="entry name" value="PHOSPHATE REGULON SENSOR PROTEIN PHOR"/>
    <property type="match status" value="1"/>
</dbReference>
<dbReference type="InterPro" id="IPR003594">
    <property type="entry name" value="HATPase_dom"/>
</dbReference>
<evidence type="ECO:0000256" key="5">
    <source>
        <dbReference type="ARBA" id="ARBA00022679"/>
    </source>
</evidence>
<dbReference type="InterPro" id="IPR036890">
    <property type="entry name" value="HATPase_C_sf"/>
</dbReference>
<feature type="domain" description="Histidine kinase" evidence="12">
    <location>
        <begin position="259"/>
        <end position="475"/>
    </location>
</feature>
<keyword evidence="8" id="KW-0067">ATP-binding</keyword>
<evidence type="ECO:0000256" key="6">
    <source>
        <dbReference type="ARBA" id="ARBA00022741"/>
    </source>
</evidence>
<dbReference type="EMBL" id="CP034346">
    <property type="protein sequence ID" value="AZS17315.1"/>
    <property type="molecule type" value="Genomic_DNA"/>
</dbReference>
<dbReference type="InterPro" id="IPR005467">
    <property type="entry name" value="His_kinase_dom"/>
</dbReference>
<dbReference type="CDD" id="cd00082">
    <property type="entry name" value="HisKA"/>
    <property type="match status" value="1"/>
</dbReference>
<dbReference type="InterPro" id="IPR036097">
    <property type="entry name" value="HisK_dim/P_sf"/>
</dbReference>
<evidence type="ECO:0000256" key="7">
    <source>
        <dbReference type="ARBA" id="ARBA00022777"/>
    </source>
</evidence>
<dbReference type="GO" id="GO:0004721">
    <property type="term" value="F:phosphoprotein phosphatase activity"/>
    <property type="evidence" value="ECO:0007669"/>
    <property type="project" value="TreeGrafter"/>
</dbReference>
<dbReference type="SMART" id="SM00388">
    <property type="entry name" value="HisKA"/>
    <property type="match status" value="1"/>
</dbReference>
<dbReference type="KEGG" id="plut:EI981_24710"/>
<dbReference type="SMART" id="SM00387">
    <property type="entry name" value="HATPase_c"/>
    <property type="match status" value="1"/>
</dbReference>
<feature type="transmembrane region" description="Helical" evidence="11">
    <location>
        <begin position="12"/>
        <end position="31"/>
    </location>
</feature>
<keyword evidence="6" id="KW-0547">Nucleotide-binding</keyword>
<dbReference type="GO" id="GO:0016036">
    <property type="term" value="P:cellular response to phosphate starvation"/>
    <property type="evidence" value="ECO:0007669"/>
    <property type="project" value="TreeGrafter"/>
</dbReference>
<keyword evidence="14" id="KW-1185">Reference proteome</keyword>
<dbReference type="AlphaFoldDB" id="A0A3Q9IBT0"/>
<dbReference type="Gene3D" id="1.10.287.130">
    <property type="match status" value="1"/>
</dbReference>
<evidence type="ECO:0000256" key="2">
    <source>
        <dbReference type="ARBA" id="ARBA00004651"/>
    </source>
</evidence>
<keyword evidence="11" id="KW-1133">Transmembrane helix</keyword>
<evidence type="ECO:0000259" key="12">
    <source>
        <dbReference type="PROSITE" id="PS50109"/>
    </source>
</evidence>
<dbReference type="RefSeq" id="WP_127002764.1">
    <property type="nucleotide sequence ID" value="NZ_CP034346.1"/>
</dbReference>
<comment type="subcellular location">
    <subcellularLocation>
        <location evidence="2">Cell membrane</location>
        <topology evidence="2">Multi-pass membrane protein</topology>
    </subcellularLocation>
</comment>
<dbReference type="PROSITE" id="PS50109">
    <property type="entry name" value="HIS_KIN"/>
    <property type="match status" value="1"/>
</dbReference>
<dbReference type="Pfam" id="PF02518">
    <property type="entry name" value="HATPase_c"/>
    <property type="match status" value="1"/>
</dbReference>
<keyword evidence="11" id="KW-0812">Transmembrane</keyword>
<reference evidence="14" key="1">
    <citation type="submission" date="2018-12" db="EMBL/GenBank/DDBJ databases">
        <title>Complete genome sequence of Paenibacillus sp. MBLB1234.</title>
        <authorList>
            <person name="Nam Y.-D."/>
            <person name="Kang J."/>
            <person name="Chung W.-H."/>
            <person name="Park Y.S."/>
        </authorList>
    </citation>
    <scope>NUCLEOTIDE SEQUENCE [LARGE SCALE GENOMIC DNA]</scope>
    <source>
        <strain evidence="14">MBLB1234</strain>
    </source>
</reference>
<gene>
    <name evidence="13" type="ORF">EI981_24710</name>
</gene>
<dbReference type="SUPFAM" id="SSF55874">
    <property type="entry name" value="ATPase domain of HSP90 chaperone/DNA topoisomerase II/histidine kinase"/>
    <property type="match status" value="1"/>
</dbReference>
<evidence type="ECO:0000313" key="14">
    <source>
        <dbReference type="Proteomes" id="UP000270678"/>
    </source>
</evidence>
<dbReference type="EC" id="2.7.13.3" evidence="3"/>
<protein>
    <recommendedName>
        <fullName evidence="3">histidine kinase</fullName>
        <ecNumber evidence="3">2.7.13.3</ecNumber>
    </recommendedName>
</protein>
<evidence type="ECO:0000256" key="8">
    <source>
        <dbReference type="ARBA" id="ARBA00022840"/>
    </source>
</evidence>
<evidence type="ECO:0000256" key="4">
    <source>
        <dbReference type="ARBA" id="ARBA00022553"/>
    </source>
</evidence>
<dbReference type="InterPro" id="IPR050351">
    <property type="entry name" value="BphY/WalK/GraS-like"/>
</dbReference>
<name>A0A3Q9IBT0_9BACL</name>
<dbReference type="FunFam" id="3.30.565.10:FF:000006">
    <property type="entry name" value="Sensor histidine kinase WalK"/>
    <property type="match status" value="1"/>
</dbReference>
<keyword evidence="7 13" id="KW-0418">Kinase</keyword>
<dbReference type="InterPro" id="IPR003661">
    <property type="entry name" value="HisK_dim/P_dom"/>
</dbReference>
<evidence type="ECO:0000256" key="9">
    <source>
        <dbReference type="ARBA" id="ARBA00023012"/>
    </source>
</evidence>
<dbReference type="GO" id="GO:0000155">
    <property type="term" value="F:phosphorelay sensor kinase activity"/>
    <property type="evidence" value="ECO:0007669"/>
    <property type="project" value="InterPro"/>
</dbReference>
<dbReference type="Pfam" id="PF00512">
    <property type="entry name" value="HisKA"/>
    <property type="match status" value="1"/>
</dbReference>
<keyword evidence="5" id="KW-0808">Transferase</keyword>
<dbReference type="CDD" id="cd06225">
    <property type="entry name" value="HAMP"/>
    <property type="match status" value="1"/>
</dbReference>
<feature type="coiled-coil region" evidence="10">
    <location>
        <begin position="45"/>
        <end position="79"/>
    </location>
</feature>
<dbReference type="Gene3D" id="3.30.565.10">
    <property type="entry name" value="Histidine kinase-like ATPase, C-terminal domain"/>
    <property type="match status" value="1"/>
</dbReference>
<keyword evidence="11" id="KW-0472">Membrane</keyword>
<comment type="catalytic activity">
    <reaction evidence="1">
        <text>ATP + protein L-histidine = ADP + protein N-phospho-L-histidine.</text>
        <dbReference type="EC" id="2.7.13.3"/>
    </reaction>
</comment>
<evidence type="ECO:0000256" key="3">
    <source>
        <dbReference type="ARBA" id="ARBA00012438"/>
    </source>
</evidence>
<keyword evidence="10" id="KW-0175">Coiled coil</keyword>
<dbReference type="PRINTS" id="PR00344">
    <property type="entry name" value="BCTRLSENSOR"/>
</dbReference>
<keyword evidence="9" id="KW-0902">Two-component regulatory system</keyword>
<proteinExistence type="predicted"/>
<dbReference type="PANTHER" id="PTHR45453:SF1">
    <property type="entry name" value="PHOSPHATE REGULON SENSOR PROTEIN PHOR"/>
    <property type="match status" value="1"/>
</dbReference>
<dbReference type="InterPro" id="IPR004358">
    <property type="entry name" value="Sig_transdc_His_kin-like_C"/>
</dbReference>
<sequence>MYLQVWIRRWMIAVWIGLLMIVICSVGFLWYDHLQGQSEDSRYVINRARLQVSEIMHYLEQHEQEIASSAEVRDALLNMSKESQVSFIYTGLDGQVLFNASSDTALQQIDVRTGLHYDLYQARTDQDQYRIAFPVVDEAAQAQVGNAIFALPAEDVFVPKTNGALYLLSAIIAVIVVILCISLLLLRRKIRQDVLIPVRQLKDYSEAILKGNYELKATYDQIDELGEVHTMFEQMRMEIQHLSRRRVEQEQAQKELITNISHDLKTPLATLKAYIEAMREGVCPDMDTVMEYAGVMYNNTEKMARLTEDLLLHALKELGQISVTLKERYSKELLQSILQPIAHYVRTTGVHFIEPTDIPDVLIHVDGHRLEQVVSNLITNAMKHTEPGDMISVNTELEQGQFKITIADTGRGILPQDMPFVFERYFQGKADRVSGIEGSGLGLSICKYIIEAHHGTISFRSLQGQGTTFYCLIPL</sequence>
<dbReference type="OrthoDB" id="335833at2"/>
<dbReference type="GO" id="GO:0005524">
    <property type="term" value="F:ATP binding"/>
    <property type="evidence" value="ECO:0007669"/>
    <property type="project" value="UniProtKB-KW"/>
</dbReference>
<evidence type="ECO:0000256" key="10">
    <source>
        <dbReference type="SAM" id="Coils"/>
    </source>
</evidence>
<keyword evidence="4" id="KW-0597">Phosphoprotein</keyword>